<proteinExistence type="predicted"/>
<name>A0A139WGS3_TRICA</name>
<dbReference type="AlphaFoldDB" id="A0A139WGS3"/>
<protein>
    <submittedName>
        <fullName evidence="1">Uncharacterized protein</fullName>
    </submittedName>
</protein>
<gene>
    <name evidence="1" type="primary">AUGUSTUS-3.0.2_33351</name>
    <name evidence="1" type="ORF">TcasGA2_TC033351</name>
</gene>
<dbReference type="EMBL" id="KQ971345">
    <property type="protein sequence ID" value="KYB27007.1"/>
    <property type="molecule type" value="Genomic_DNA"/>
</dbReference>
<keyword evidence="2" id="KW-1185">Reference proteome</keyword>
<dbReference type="InParanoid" id="A0A139WGS3"/>
<organism evidence="1 2">
    <name type="scientific">Tribolium castaneum</name>
    <name type="common">Red flour beetle</name>
    <dbReference type="NCBI Taxonomy" id="7070"/>
    <lineage>
        <taxon>Eukaryota</taxon>
        <taxon>Metazoa</taxon>
        <taxon>Ecdysozoa</taxon>
        <taxon>Arthropoda</taxon>
        <taxon>Hexapoda</taxon>
        <taxon>Insecta</taxon>
        <taxon>Pterygota</taxon>
        <taxon>Neoptera</taxon>
        <taxon>Endopterygota</taxon>
        <taxon>Coleoptera</taxon>
        <taxon>Polyphaga</taxon>
        <taxon>Cucujiformia</taxon>
        <taxon>Tenebrionidae</taxon>
        <taxon>Tenebrionidae incertae sedis</taxon>
        <taxon>Tribolium</taxon>
    </lineage>
</organism>
<evidence type="ECO:0000313" key="2">
    <source>
        <dbReference type="Proteomes" id="UP000007266"/>
    </source>
</evidence>
<dbReference type="Proteomes" id="UP000007266">
    <property type="component" value="Linkage group 6"/>
</dbReference>
<reference evidence="1 2" key="2">
    <citation type="journal article" date="2010" name="Nucleic Acids Res.">
        <title>BeetleBase in 2010: revisions to provide comprehensive genomic information for Tribolium castaneum.</title>
        <authorList>
            <person name="Kim H.S."/>
            <person name="Murphy T."/>
            <person name="Xia J."/>
            <person name="Caragea D."/>
            <person name="Park Y."/>
            <person name="Beeman R.W."/>
            <person name="Lorenzen M.D."/>
            <person name="Butcher S."/>
            <person name="Manak J.R."/>
            <person name="Brown S.J."/>
        </authorList>
    </citation>
    <scope>GENOME REANNOTATION</scope>
    <source>
        <strain evidence="1 2">Georgia GA2</strain>
    </source>
</reference>
<sequence length="84" mass="9604">MIYGRQGKDLLLEHRGAEESEKNCHDLNQLVLLLYFILVASSLDNFVTSHDCLRSDRNYIGELRPNSDGWSGLLSQTTILIHQM</sequence>
<accession>A0A139WGS3</accession>
<reference evidence="1 2" key="1">
    <citation type="journal article" date="2008" name="Nature">
        <title>The genome of the model beetle and pest Tribolium castaneum.</title>
        <authorList>
            <consortium name="Tribolium Genome Sequencing Consortium"/>
            <person name="Richards S."/>
            <person name="Gibbs R.A."/>
            <person name="Weinstock G.M."/>
            <person name="Brown S.J."/>
            <person name="Denell R."/>
            <person name="Beeman R.W."/>
            <person name="Gibbs R."/>
            <person name="Beeman R.W."/>
            <person name="Brown S.J."/>
            <person name="Bucher G."/>
            <person name="Friedrich M."/>
            <person name="Grimmelikhuijzen C.J."/>
            <person name="Klingler M."/>
            <person name="Lorenzen M."/>
            <person name="Richards S."/>
            <person name="Roth S."/>
            <person name="Schroder R."/>
            <person name="Tautz D."/>
            <person name="Zdobnov E.M."/>
            <person name="Muzny D."/>
            <person name="Gibbs R.A."/>
            <person name="Weinstock G.M."/>
            <person name="Attaway T."/>
            <person name="Bell S."/>
            <person name="Buhay C.J."/>
            <person name="Chandrabose M.N."/>
            <person name="Chavez D."/>
            <person name="Clerk-Blankenburg K.P."/>
            <person name="Cree A."/>
            <person name="Dao M."/>
            <person name="Davis C."/>
            <person name="Chacko J."/>
            <person name="Dinh H."/>
            <person name="Dugan-Rocha S."/>
            <person name="Fowler G."/>
            <person name="Garner T.T."/>
            <person name="Garnes J."/>
            <person name="Gnirke A."/>
            <person name="Hawes A."/>
            <person name="Hernandez J."/>
            <person name="Hines S."/>
            <person name="Holder M."/>
            <person name="Hume J."/>
            <person name="Jhangiani S.N."/>
            <person name="Joshi V."/>
            <person name="Khan Z.M."/>
            <person name="Jackson L."/>
            <person name="Kovar C."/>
            <person name="Kowis A."/>
            <person name="Lee S."/>
            <person name="Lewis L.R."/>
            <person name="Margolis J."/>
            <person name="Morgan M."/>
            <person name="Nazareth L.V."/>
            <person name="Nguyen N."/>
            <person name="Okwuonu G."/>
            <person name="Parker D."/>
            <person name="Richards S."/>
            <person name="Ruiz S.J."/>
            <person name="Santibanez J."/>
            <person name="Savard J."/>
            <person name="Scherer S.E."/>
            <person name="Schneider B."/>
            <person name="Sodergren E."/>
            <person name="Tautz D."/>
            <person name="Vattahil S."/>
            <person name="Villasana D."/>
            <person name="White C.S."/>
            <person name="Wright R."/>
            <person name="Park Y."/>
            <person name="Beeman R.W."/>
            <person name="Lord J."/>
            <person name="Oppert B."/>
            <person name="Lorenzen M."/>
            <person name="Brown S."/>
            <person name="Wang L."/>
            <person name="Savard J."/>
            <person name="Tautz D."/>
            <person name="Richards S."/>
            <person name="Weinstock G."/>
            <person name="Gibbs R.A."/>
            <person name="Liu Y."/>
            <person name="Worley K."/>
            <person name="Weinstock G."/>
            <person name="Elsik C.G."/>
            <person name="Reese J.T."/>
            <person name="Elhaik E."/>
            <person name="Landan G."/>
            <person name="Graur D."/>
            <person name="Arensburger P."/>
            <person name="Atkinson P."/>
            <person name="Beeman R.W."/>
            <person name="Beidler J."/>
            <person name="Brown S.J."/>
            <person name="Demuth J.P."/>
            <person name="Drury D.W."/>
            <person name="Du Y.Z."/>
            <person name="Fujiwara H."/>
            <person name="Lorenzen M."/>
            <person name="Maselli V."/>
            <person name="Osanai M."/>
            <person name="Park Y."/>
            <person name="Robertson H.M."/>
            <person name="Tu Z."/>
            <person name="Wang J.J."/>
            <person name="Wang S."/>
            <person name="Richards S."/>
            <person name="Song H."/>
            <person name="Zhang L."/>
            <person name="Sodergren E."/>
            <person name="Werner D."/>
            <person name="Stanke M."/>
            <person name="Morgenstern B."/>
            <person name="Solovyev V."/>
            <person name="Kosarev P."/>
            <person name="Brown G."/>
            <person name="Chen H.C."/>
            <person name="Ermolaeva O."/>
            <person name="Hlavina W."/>
            <person name="Kapustin Y."/>
            <person name="Kiryutin B."/>
            <person name="Kitts P."/>
            <person name="Maglott D."/>
            <person name="Pruitt K."/>
            <person name="Sapojnikov V."/>
            <person name="Souvorov A."/>
            <person name="Mackey A.J."/>
            <person name="Waterhouse R.M."/>
            <person name="Wyder S."/>
            <person name="Zdobnov E.M."/>
            <person name="Zdobnov E.M."/>
            <person name="Wyder S."/>
            <person name="Kriventseva E.V."/>
            <person name="Kadowaki T."/>
            <person name="Bork P."/>
            <person name="Aranda M."/>
            <person name="Bao R."/>
            <person name="Beermann A."/>
            <person name="Berns N."/>
            <person name="Bolognesi R."/>
            <person name="Bonneton F."/>
            <person name="Bopp D."/>
            <person name="Brown S.J."/>
            <person name="Bucher G."/>
            <person name="Butts T."/>
            <person name="Chaumot A."/>
            <person name="Denell R.E."/>
            <person name="Ferrier D.E."/>
            <person name="Friedrich M."/>
            <person name="Gordon C.M."/>
            <person name="Jindra M."/>
            <person name="Klingler M."/>
            <person name="Lan Q."/>
            <person name="Lattorff H.M."/>
            <person name="Laudet V."/>
            <person name="von Levetsow C."/>
            <person name="Liu Z."/>
            <person name="Lutz R."/>
            <person name="Lynch J.A."/>
            <person name="da Fonseca R.N."/>
            <person name="Posnien N."/>
            <person name="Reuter R."/>
            <person name="Roth S."/>
            <person name="Savard J."/>
            <person name="Schinko J.B."/>
            <person name="Schmitt C."/>
            <person name="Schoppmeier M."/>
            <person name="Schroder R."/>
            <person name="Shippy T.D."/>
            <person name="Simonnet F."/>
            <person name="Marques-Souza H."/>
            <person name="Tautz D."/>
            <person name="Tomoyasu Y."/>
            <person name="Trauner J."/>
            <person name="Van der Zee M."/>
            <person name="Vervoort M."/>
            <person name="Wittkopp N."/>
            <person name="Wimmer E.A."/>
            <person name="Yang X."/>
            <person name="Jones A.K."/>
            <person name="Sattelle D.B."/>
            <person name="Ebert P.R."/>
            <person name="Nelson D."/>
            <person name="Scott J.G."/>
            <person name="Beeman R.W."/>
            <person name="Muthukrishnan S."/>
            <person name="Kramer K.J."/>
            <person name="Arakane Y."/>
            <person name="Beeman R.W."/>
            <person name="Zhu Q."/>
            <person name="Hogenkamp D."/>
            <person name="Dixit R."/>
            <person name="Oppert B."/>
            <person name="Jiang H."/>
            <person name="Zou Z."/>
            <person name="Marshall J."/>
            <person name="Elpidina E."/>
            <person name="Vinokurov K."/>
            <person name="Oppert C."/>
            <person name="Zou Z."/>
            <person name="Evans J."/>
            <person name="Lu Z."/>
            <person name="Zhao P."/>
            <person name="Sumathipala N."/>
            <person name="Altincicek B."/>
            <person name="Vilcinskas A."/>
            <person name="Williams M."/>
            <person name="Hultmark D."/>
            <person name="Hetru C."/>
            <person name="Jiang H."/>
            <person name="Grimmelikhuijzen C.J."/>
            <person name="Hauser F."/>
            <person name="Cazzamali G."/>
            <person name="Williamson M."/>
            <person name="Park Y."/>
            <person name="Li B."/>
            <person name="Tanaka Y."/>
            <person name="Predel R."/>
            <person name="Neupert S."/>
            <person name="Schachtner J."/>
            <person name="Verleyen P."/>
            <person name="Raible F."/>
            <person name="Bork P."/>
            <person name="Friedrich M."/>
            <person name="Walden K.K."/>
            <person name="Robertson H.M."/>
            <person name="Angeli S."/>
            <person name="Foret S."/>
            <person name="Bucher G."/>
            <person name="Schuetz S."/>
            <person name="Maleszka R."/>
            <person name="Wimmer E.A."/>
            <person name="Beeman R.W."/>
            <person name="Lorenzen M."/>
            <person name="Tomoyasu Y."/>
            <person name="Miller S.C."/>
            <person name="Grossmann D."/>
            <person name="Bucher G."/>
        </authorList>
    </citation>
    <scope>NUCLEOTIDE SEQUENCE [LARGE SCALE GENOMIC DNA]</scope>
    <source>
        <strain evidence="1 2">Georgia GA2</strain>
    </source>
</reference>
<evidence type="ECO:0000313" key="1">
    <source>
        <dbReference type="EMBL" id="KYB27007.1"/>
    </source>
</evidence>